<evidence type="ECO:0000256" key="1">
    <source>
        <dbReference type="SAM" id="SignalP"/>
    </source>
</evidence>
<dbReference type="InterPro" id="IPR050904">
    <property type="entry name" value="Adhesion/Biosynth-related"/>
</dbReference>
<feature type="domain" description="FAS1" evidence="2">
    <location>
        <begin position="187"/>
        <end position="361"/>
    </location>
</feature>
<keyword evidence="4" id="KW-1185">Reference proteome</keyword>
<dbReference type="SMART" id="SM00554">
    <property type="entry name" value="FAS1"/>
    <property type="match status" value="2"/>
</dbReference>
<dbReference type="EMBL" id="QEAO01000005">
    <property type="protein sequence ID" value="TPX36341.1"/>
    <property type="molecule type" value="Genomic_DNA"/>
</dbReference>
<evidence type="ECO:0000313" key="3">
    <source>
        <dbReference type="EMBL" id="TPX36341.1"/>
    </source>
</evidence>
<gene>
    <name evidence="3" type="ORF">SmJEL517_g01510</name>
</gene>
<dbReference type="InterPro" id="IPR036378">
    <property type="entry name" value="FAS1_dom_sf"/>
</dbReference>
<dbReference type="InterPro" id="IPR000782">
    <property type="entry name" value="FAS1_domain"/>
</dbReference>
<reference evidence="3 4" key="1">
    <citation type="journal article" date="2019" name="Sci. Rep.">
        <title>Comparative genomics of chytrid fungi reveal insights into the obligate biotrophic and pathogenic lifestyle of Synchytrium endobioticum.</title>
        <authorList>
            <person name="van de Vossenberg B.T.L.H."/>
            <person name="Warris S."/>
            <person name="Nguyen H.D.T."/>
            <person name="van Gent-Pelzer M.P.E."/>
            <person name="Joly D.L."/>
            <person name="van de Geest H.C."/>
            <person name="Bonants P.J.M."/>
            <person name="Smith D.S."/>
            <person name="Levesque C.A."/>
            <person name="van der Lee T.A.J."/>
        </authorList>
    </citation>
    <scope>NUCLEOTIDE SEQUENCE [LARGE SCALE GENOMIC DNA]</scope>
    <source>
        <strain evidence="3 4">JEL517</strain>
    </source>
</reference>
<comment type="caution">
    <text evidence="3">The sequence shown here is derived from an EMBL/GenBank/DDBJ whole genome shotgun (WGS) entry which is preliminary data.</text>
</comment>
<accession>A0A507CA35</accession>
<dbReference type="Gene3D" id="2.30.180.10">
    <property type="entry name" value="FAS1 domain"/>
    <property type="match status" value="2"/>
</dbReference>
<proteinExistence type="predicted"/>
<dbReference type="GeneID" id="42002735"/>
<dbReference type="PANTHER" id="PTHR10900:SF77">
    <property type="entry name" value="FI19380P1"/>
    <property type="match status" value="1"/>
</dbReference>
<dbReference type="RefSeq" id="XP_031026654.1">
    <property type="nucleotide sequence ID" value="XM_031167438.1"/>
</dbReference>
<dbReference type="SUPFAM" id="SSF82153">
    <property type="entry name" value="FAS1 domain"/>
    <property type="match status" value="2"/>
</dbReference>
<feature type="domain" description="FAS1" evidence="2">
    <location>
        <begin position="49"/>
        <end position="183"/>
    </location>
</feature>
<evidence type="ECO:0000259" key="2">
    <source>
        <dbReference type="PROSITE" id="PS50213"/>
    </source>
</evidence>
<dbReference type="Pfam" id="PF02469">
    <property type="entry name" value="Fasciclin"/>
    <property type="match status" value="2"/>
</dbReference>
<feature type="signal peptide" evidence="1">
    <location>
        <begin position="1"/>
        <end position="17"/>
    </location>
</feature>
<keyword evidence="1" id="KW-0732">Signal</keyword>
<evidence type="ECO:0000313" key="4">
    <source>
        <dbReference type="Proteomes" id="UP000319731"/>
    </source>
</evidence>
<dbReference type="PROSITE" id="PS50213">
    <property type="entry name" value="FAS1"/>
    <property type="match status" value="2"/>
</dbReference>
<sequence length="376" mass="42203">MLYLPLVLALLAPLTTTALPKSNQVTFWVVGGAPSAFDKDAPHSRDQDEKTIAQTIADDEQFSQLHDLLKSTKGLKDDLSNPDRKYTLFAPTNEAFQSFNLSKDFKKKEFISYHITGDSVLKIQDLRDGQIFATQLKEKNLKNERQILRITKRDNEIYVNMMAHIISETAASNGNILVIDRVLMPPKDIMEAVISLPQVFSTLATAIFRTELQKELEESKAITVFAPDNRAWEEGLEFEDVYYLFSKEGKSDLKKLLKYHVVPSLEYSPKFRSEGKVDLKTLNGKHSISIQATQAWLASLMVIMDNSLSPLARINMVFIGDDGSIDNPENWDYDVNEGMAKIKFADGPAENGVVHVINKVLIPTNVQLPSKKVPSG</sequence>
<dbReference type="Proteomes" id="UP000319731">
    <property type="component" value="Unassembled WGS sequence"/>
</dbReference>
<name>A0A507CA35_9FUNG</name>
<dbReference type="PANTHER" id="PTHR10900">
    <property type="entry name" value="PERIOSTIN-RELATED"/>
    <property type="match status" value="1"/>
</dbReference>
<feature type="chain" id="PRO_5021243229" description="FAS1 domain-containing protein" evidence="1">
    <location>
        <begin position="18"/>
        <end position="376"/>
    </location>
</feature>
<dbReference type="STRING" id="1806994.A0A507CA35"/>
<protein>
    <recommendedName>
        <fullName evidence="2">FAS1 domain-containing protein</fullName>
    </recommendedName>
</protein>
<organism evidence="3 4">
    <name type="scientific">Synchytrium microbalum</name>
    <dbReference type="NCBI Taxonomy" id="1806994"/>
    <lineage>
        <taxon>Eukaryota</taxon>
        <taxon>Fungi</taxon>
        <taxon>Fungi incertae sedis</taxon>
        <taxon>Chytridiomycota</taxon>
        <taxon>Chytridiomycota incertae sedis</taxon>
        <taxon>Chytridiomycetes</taxon>
        <taxon>Synchytriales</taxon>
        <taxon>Synchytriaceae</taxon>
        <taxon>Synchytrium</taxon>
    </lineage>
</organism>
<dbReference type="AlphaFoldDB" id="A0A507CA35"/>
<dbReference type="OrthoDB" id="7700931at2759"/>